<evidence type="ECO:0000256" key="5">
    <source>
        <dbReference type="SAM" id="SignalP"/>
    </source>
</evidence>
<feature type="domain" description="Thioredoxin" evidence="6">
    <location>
        <begin position="191"/>
        <end position="342"/>
    </location>
</feature>
<reference evidence="7 8" key="1">
    <citation type="submission" date="2018-02" db="EMBL/GenBank/DDBJ databases">
        <title>Genomic analysis of the strain RR4-38 isolated from a seawater recirculating aquaculture system.</title>
        <authorList>
            <person name="Kim Y.-S."/>
            <person name="Jang Y.H."/>
            <person name="Kim K.-H."/>
        </authorList>
    </citation>
    <scope>NUCLEOTIDE SEQUENCE [LARGE SCALE GENOMIC DNA]</scope>
    <source>
        <strain evidence="7 8">RR4-38</strain>
    </source>
</reference>
<evidence type="ECO:0000256" key="4">
    <source>
        <dbReference type="ARBA" id="ARBA00023284"/>
    </source>
</evidence>
<proteinExistence type="predicted"/>
<evidence type="ECO:0000313" key="7">
    <source>
        <dbReference type="EMBL" id="AVI51886.1"/>
    </source>
</evidence>
<keyword evidence="8" id="KW-1185">Reference proteome</keyword>
<dbReference type="GO" id="GO:0017004">
    <property type="term" value="P:cytochrome complex assembly"/>
    <property type="evidence" value="ECO:0007669"/>
    <property type="project" value="UniProtKB-KW"/>
</dbReference>
<evidence type="ECO:0000259" key="6">
    <source>
        <dbReference type="PROSITE" id="PS51352"/>
    </source>
</evidence>
<dbReference type="PANTHER" id="PTHR42852">
    <property type="entry name" value="THIOL:DISULFIDE INTERCHANGE PROTEIN DSBE"/>
    <property type="match status" value="1"/>
</dbReference>
<dbReference type="OrthoDB" id="743079at2"/>
<dbReference type="SUPFAM" id="SSF52833">
    <property type="entry name" value="Thioredoxin-like"/>
    <property type="match status" value="1"/>
</dbReference>
<dbReference type="InterPro" id="IPR013740">
    <property type="entry name" value="Redoxin"/>
</dbReference>
<evidence type="ECO:0000313" key="8">
    <source>
        <dbReference type="Proteomes" id="UP000238442"/>
    </source>
</evidence>
<dbReference type="PROSITE" id="PS51352">
    <property type="entry name" value="THIOREDOXIN_2"/>
    <property type="match status" value="1"/>
</dbReference>
<dbReference type="Pfam" id="PF08534">
    <property type="entry name" value="Redoxin"/>
    <property type="match status" value="1"/>
</dbReference>
<gene>
    <name evidence="7" type="ORF">C5O00_12260</name>
</gene>
<organism evidence="7 8">
    <name type="scientific">Pukyongia salina</name>
    <dbReference type="NCBI Taxonomy" id="2094025"/>
    <lineage>
        <taxon>Bacteria</taxon>
        <taxon>Pseudomonadati</taxon>
        <taxon>Bacteroidota</taxon>
        <taxon>Flavobacteriia</taxon>
        <taxon>Flavobacteriales</taxon>
        <taxon>Flavobacteriaceae</taxon>
        <taxon>Pukyongia</taxon>
    </lineage>
</organism>
<dbReference type="EMBL" id="CP027062">
    <property type="protein sequence ID" value="AVI51886.1"/>
    <property type="molecule type" value="Genomic_DNA"/>
</dbReference>
<sequence>MKKLLLALFALAVFACAEEKPKDYVTITGKITNKNSDEIKIYNRTYSKLIKVNEDGTFSDTLKVVRGKYSFYDGNEGTSLFLENGYDLHMTLDTEMFDETIKYTGVGAENNNFLAEEALLKEKLLDGDFDSFDEAQLKAALENVKNEVSAFIENAGEIDTMITNDSRERLDATLLSYERYYGGIISLRKDFPKGAPSPVFKEYENFNGGTTSLSDLRGKYVYVDVWATWCGPCKVEIPHLKKLEAEFHDKNIAFVSMSIDDDKRHDDSWEKAHQAWKEMVADKELTGVQIMAPKGWESDFVKNYKINGIPRFILIDPNGNVFDPNAPRPSDPKLKELLQTLI</sequence>
<dbReference type="CDD" id="cd02966">
    <property type="entry name" value="TlpA_like_family"/>
    <property type="match status" value="1"/>
</dbReference>
<comment type="subcellular location">
    <subcellularLocation>
        <location evidence="1">Cell envelope</location>
    </subcellularLocation>
</comment>
<evidence type="ECO:0000256" key="3">
    <source>
        <dbReference type="ARBA" id="ARBA00023157"/>
    </source>
</evidence>
<dbReference type="GO" id="GO:0016491">
    <property type="term" value="F:oxidoreductase activity"/>
    <property type="evidence" value="ECO:0007669"/>
    <property type="project" value="InterPro"/>
</dbReference>
<dbReference type="Proteomes" id="UP000238442">
    <property type="component" value="Chromosome"/>
</dbReference>
<dbReference type="Gene3D" id="3.40.30.10">
    <property type="entry name" value="Glutaredoxin"/>
    <property type="match status" value="1"/>
</dbReference>
<dbReference type="InterPro" id="IPR050553">
    <property type="entry name" value="Thioredoxin_ResA/DsbE_sf"/>
</dbReference>
<dbReference type="InterPro" id="IPR013766">
    <property type="entry name" value="Thioredoxin_domain"/>
</dbReference>
<keyword evidence="4" id="KW-0676">Redox-active center</keyword>
<dbReference type="AlphaFoldDB" id="A0A2S0HZ53"/>
<dbReference type="KEGG" id="aue:C5O00_12260"/>
<dbReference type="GO" id="GO:0030313">
    <property type="term" value="C:cell envelope"/>
    <property type="evidence" value="ECO:0007669"/>
    <property type="project" value="UniProtKB-SubCell"/>
</dbReference>
<feature type="signal peptide" evidence="5">
    <location>
        <begin position="1"/>
        <end position="17"/>
    </location>
</feature>
<keyword evidence="2" id="KW-0201">Cytochrome c-type biogenesis</keyword>
<dbReference type="PANTHER" id="PTHR42852:SF6">
    <property type="entry name" value="THIOL:DISULFIDE INTERCHANGE PROTEIN DSBE"/>
    <property type="match status" value="1"/>
</dbReference>
<dbReference type="InterPro" id="IPR036249">
    <property type="entry name" value="Thioredoxin-like_sf"/>
</dbReference>
<dbReference type="PROSITE" id="PS51257">
    <property type="entry name" value="PROKAR_LIPOPROTEIN"/>
    <property type="match status" value="1"/>
</dbReference>
<dbReference type="RefSeq" id="WP_105217126.1">
    <property type="nucleotide sequence ID" value="NZ_CP027062.1"/>
</dbReference>
<accession>A0A2S0HZ53</accession>
<feature type="chain" id="PRO_5015659107" evidence="5">
    <location>
        <begin position="18"/>
        <end position="342"/>
    </location>
</feature>
<evidence type="ECO:0000256" key="1">
    <source>
        <dbReference type="ARBA" id="ARBA00004196"/>
    </source>
</evidence>
<name>A0A2S0HZ53_9FLAO</name>
<keyword evidence="3" id="KW-1015">Disulfide bond</keyword>
<protein>
    <submittedName>
        <fullName evidence="7">Thioredoxin</fullName>
    </submittedName>
</protein>
<evidence type="ECO:0000256" key="2">
    <source>
        <dbReference type="ARBA" id="ARBA00022748"/>
    </source>
</evidence>
<keyword evidence="5" id="KW-0732">Signal</keyword>